<feature type="region of interest" description="Disordered" evidence="1">
    <location>
        <begin position="1"/>
        <end position="189"/>
    </location>
</feature>
<keyword evidence="3" id="KW-1185">Reference proteome</keyword>
<evidence type="ECO:0000313" key="2">
    <source>
        <dbReference type="EMBL" id="KAF9524299.1"/>
    </source>
</evidence>
<protein>
    <submittedName>
        <fullName evidence="2">Uncharacterized protein</fullName>
    </submittedName>
</protein>
<feature type="compositionally biased region" description="Polar residues" evidence="1">
    <location>
        <begin position="71"/>
        <end position="115"/>
    </location>
</feature>
<dbReference type="OrthoDB" id="3170343at2759"/>
<dbReference type="Proteomes" id="UP000807306">
    <property type="component" value="Unassembled WGS sequence"/>
</dbReference>
<evidence type="ECO:0000256" key="1">
    <source>
        <dbReference type="SAM" id="MobiDB-lite"/>
    </source>
</evidence>
<reference evidence="2" key="1">
    <citation type="submission" date="2020-11" db="EMBL/GenBank/DDBJ databases">
        <authorList>
            <consortium name="DOE Joint Genome Institute"/>
            <person name="Ahrendt S."/>
            <person name="Riley R."/>
            <person name="Andreopoulos W."/>
            <person name="Labutti K."/>
            <person name="Pangilinan J."/>
            <person name="Ruiz-Duenas F.J."/>
            <person name="Barrasa J.M."/>
            <person name="Sanchez-Garcia M."/>
            <person name="Camarero S."/>
            <person name="Miyauchi S."/>
            <person name="Serrano A."/>
            <person name="Linde D."/>
            <person name="Babiker R."/>
            <person name="Drula E."/>
            <person name="Ayuso-Fernandez I."/>
            <person name="Pacheco R."/>
            <person name="Padilla G."/>
            <person name="Ferreira P."/>
            <person name="Barriuso J."/>
            <person name="Kellner H."/>
            <person name="Castanera R."/>
            <person name="Alfaro M."/>
            <person name="Ramirez L."/>
            <person name="Pisabarro A.G."/>
            <person name="Kuo A."/>
            <person name="Tritt A."/>
            <person name="Lipzen A."/>
            <person name="He G."/>
            <person name="Yan M."/>
            <person name="Ng V."/>
            <person name="Cullen D."/>
            <person name="Martin F."/>
            <person name="Rosso M.-N."/>
            <person name="Henrissat B."/>
            <person name="Hibbett D."/>
            <person name="Martinez A.T."/>
            <person name="Grigoriev I.V."/>
        </authorList>
    </citation>
    <scope>NUCLEOTIDE SEQUENCE</scope>
    <source>
        <strain evidence="2">CBS 506.95</strain>
    </source>
</reference>
<name>A0A9P6JL23_9AGAR</name>
<accession>A0A9P6JL23</accession>
<proteinExistence type="predicted"/>
<organism evidence="2 3">
    <name type="scientific">Crepidotus variabilis</name>
    <dbReference type="NCBI Taxonomy" id="179855"/>
    <lineage>
        <taxon>Eukaryota</taxon>
        <taxon>Fungi</taxon>
        <taxon>Dikarya</taxon>
        <taxon>Basidiomycota</taxon>
        <taxon>Agaricomycotina</taxon>
        <taxon>Agaricomycetes</taxon>
        <taxon>Agaricomycetidae</taxon>
        <taxon>Agaricales</taxon>
        <taxon>Agaricineae</taxon>
        <taxon>Crepidotaceae</taxon>
        <taxon>Crepidotus</taxon>
    </lineage>
</organism>
<evidence type="ECO:0000313" key="3">
    <source>
        <dbReference type="Proteomes" id="UP000807306"/>
    </source>
</evidence>
<feature type="compositionally biased region" description="Polar residues" evidence="1">
    <location>
        <begin position="1"/>
        <end position="13"/>
    </location>
</feature>
<feature type="compositionally biased region" description="Polar residues" evidence="1">
    <location>
        <begin position="40"/>
        <end position="53"/>
    </location>
</feature>
<dbReference type="EMBL" id="MU157901">
    <property type="protein sequence ID" value="KAF9524299.1"/>
    <property type="molecule type" value="Genomic_DNA"/>
</dbReference>
<comment type="caution">
    <text evidence="2">The sequence shown here is derived from an EMBL/GenBank/DDBJ whole genome shotgun (WGS) entry which is preliminary data.</text>
</comment>
<dbReference type="AlphaFoldDB" id="A0A9P6JL23"/>
<sequence length="189" mass="19435">MSFNKQGNNSAATQGGDPFNTGSDFGEQNVRGGPGVGDSRNYSHNVLDQGSYDQNRDYGKASTGVGMDGNTRGTQTGELSDYSTSGQGMGTGNTRAMNLGHGNSTSGYGSESGGRSQAAGAGMGYNAAQDDPRGRSSQSEGNLGRQEKPSATDKLVGGAQKMAGKVTSNTGMYERGQEKTGDTGYTKQL</sequence>
<gene>
    <name evidence="2" type="ORF">CPB83DRAFT_861567</name>
</gene>